<evidence type="ECO:0000256" key="2">
    <source>
        <dbReference type="SAM" id="SignalP"/>
    </source>
</evidence>
<reference evidence="4" key="2">
    <citation type="submission" date="2014-03" db="EMBL/GenBank/DDBJ databases">
        <title>Candidatus Competibacter-lineage genomes retrieved from metagenomes reveal functional metabolic diversity.</title>
        <authorList>
            <person name="McIlroy S.J."/>
            <person name="Albertsen M."/>
            <person name="Andresen E.K."/>
            <person name="Saunders A.M."/>
            <person name="Kristiansen R."/>
            <person name="Stokholm-Bjerregaard M."/>
            <person name="Nielsen K.L."/>
            <person name="Nielsen P.H."/>
        </authorList>
    </citation>
    <scope>NUCLEOTIDE SEQUENCE</scope>
    <source>
        <strain evidence="4">Run_A_D11</strain>
    </source>
</reference>
<dbReference type="Gene3D" id="3.30.1330.60">
    <property type="entry name" value="OmpA-like domain"/>
    <property type="match status" value="1"/>
</dbReference>
<keyword evidence="2" id="KW-0732">Signal</keyword>
<evidence type="ECO:0000313" key="5">
    <source>
        <dbReference type="Proteomes" id="UP000035760"/>
    </source>
</evidence>
<keyword evidence="1" id="KW-0472">Membrane</keyword>
<sequence length="411" mass="44008">MRQNSHLPLITCLGAVTLAASLWGCALLGTDQNQAAAPPVQPIPFDEAVLKAANDLFSRAPAPDAGAGGSAKHILVIDPLIDGMSGEQSVATRSIEARLVELVKSKYPQFTVQPFSAQTVAKSPIVLVGTFTGVNQEGKTEGVREAYRICLALADLKSGKIVSKGVARAKPEGVNITPTAYFKDSPAWALDQATEGYIKSCQGTKSGDPINPAYADRILTAAVVSEAIDAYNNRQYRKALELYQGALRSPEGEQLRVYNGLYLTSWKLGQRTGATQAFGKIVDYGLANKRLAVKLLFKPGSTDFLADRDISGQYPIWLNQIAGRTARNQGCLEVVGHSSRTGPEPVNERLSLLRAESVKTKLERNAAALRGRTIANGVGSKENLIGTGTDDVKDALDRRVVFKVIQCPASS</sequence>
<dbReference type="OrthoDB" id="9805832at2"/>
<dbReference type="STRING" id="1400863.BN873_210132"/>
<evidence type="ECO:0000256" key="1">
    <source>
        <dbReference type="PROSITE-ProRule" id="PRU00473"/>
    </source>
</evidence>
<organism evidence="4 5">
    <name type="scientific">Candidatus Competibacter denitrificans Run_A_D11</name>
    <dbReference type="NCBI Taxonomy" id="1400863"/>
    <lineage>
        <taxon>Bacteria</taxon>
        <taxon>Pseudomonadati</taxon>
        <taxon>Pseudomonadota</taxon>
        <taxon>Gammaproteobacteria</taxon>
        <taxon>Candidatus Competibacteraceae</taxon>
        <taxon>Candidatus Competibacter</taxon>
    </lineage>
</organism>
<proteinExistence type="predicted"/>
<comment type="caution">
    <text evidence="4">The sequence shown here is derived from an EMBL/GenBank/DDBJ whole genome shotgun (WGS) entry which is preliminary data.</text>
</comment>
<evidence type="ECO:0000313" key="4">
    <source>
        <dbReference type="EMBL" id="CDI01911.1"/>
    </source>
</evidence>
<name>W6M2Y5_9GAMM</name>
<dbReference type="GO" id="GO:0016020">
    <property type="term" value="C:membrane"/>
    <property type="evidence" value="ECO:0007669"/>
    <property type="project" value="UniProtKB-UniRule"/>
</dbReference>
<dbReference type="SUPFAM" id="SSF103088">
    <property type="entry name" value="OmpA-like"/>
    <property type="match status" value="1"/>
</dbReference>
<feature type="chain" id="PRO_5004878147" description="OmpA-like domain-containing protein" evidence="2">
    <location>
        <begin position="36"/>
        <end position="411"/>
    </location>
</feature>
<feature type="domain" description="OmpA-like" evidence="3">
    <location>
        <begin position="284"/>
        <end position="408"/>
    </location>
</feature>
<dbReference type="PROSITE" id="PS51123">
    <property type="entry name" value="OMPA_2"/>
    <property type="match status" value="1"/>
</dbReference>
<protein>
    <recommendedName>
        <fullName evidence="3">OmpA-like domain-containing protein</fullName>
    </recommendedName>
</protein>
<keyword evidence="5" id="KW-1185">Reference proteome</keyword>
<dbReference type="InterPro" id="IPR036737">
    <property type="entry name" value="OmpA-like_sf"/>
</dbReference>
<dbReference type="AlphaFoldDB" id="W6M2Y5"/>
<evidence type="ECO:0000259" key="3">
    <source>
        <dbReference type="PROSITE" id="PS51123"/>
    </source>
</evidence>
<dbReference type="EMBL" id="CBTJ020000027">
    <property type="protein sequence ID" value="CDI01911.1"/>
    <property type="molecule type" value="Genomic_DNA"/>
</dbReference>
<dbReference type="RefSeq" id="WP_071244014.1">
    <property type="nucleotide sequence ID" value="NZ_CBTJ020000027.1"/>
</dbReference>
<reference evidence="4" key="1">
    <citation type="submission" date="2013-07" db="EMBL/GenBank/DDBJ databases">
        <authorList>
            <person name="McIlroy S."/>
        </authorList>
    </citation>
    <scope>NUCLEOTIDE SEQUENCE [LARGE SCALE GENOMIC DNA]</scope>
    <source>
        <strain evidence="4">Run_A_D11</strain>
    </source>
</reference>
<dbReference type="InterPro" id="IPR006665">
    <property type="entry name" value="OmpA-like"/>
</dbReference>
<dbReference type="Proteomes" id="UP000035760">
    <property type="component" value="Unassembled WGS sequence"/>
</dbReference>
<gene>
    <name evidence="4" type="ORF">BN873_210132</name>
</gene>
<feature type="signal peptide" evidence="2">
    <location>
        <begin position="1"/>
        <end position="35"/>
    </location>
</feature>
<accession>W6M2Y5</accession>